<dbReference type="Gene3D" id="1.10.287.950">
    <property type="entry name" value="Methyl-accepting chemotaxis protein"/>
    <property type="match status" value="1"/>
</dbReference>
<sequence>MLNQISIRTKLLSAVLAMAVAICCVTGAALWSMYQRMYQDRVNVLKVMVDVGYSLAEKFEAAAVAGQMTRDEAQARFKDALLKIRYSGDEYLFAHSNDQIGFAHPSPKLMGKDVSGIKDAKGVPVIPALLDIVTRKNEGTYAYDWPLRQDDPKTAVKLSYVKGFAPWKIFIGTGVFVDDIWTDFMAMVWKIVGIIALLALPAIGLVGLVGFAVSRSIRSVGAAMQALADGNLSIDLPEAERADEVGQMARATKYFRDRMAESEKLRGEQEKLRADAAAQRSQDMNRLADDFEHAVGAIIETVSRAASNLETSADTLTSSADRSQDLAKTVTAASGEASTNVQSVAAATEQLSSSITEISRQVQTSARMAGEAVAQAHKTNARVSELAQAASSIGDIVALINGIAEQTNLLALNATIEAARAGEAGRGFAVVASEVKALAEQTAKATGEISEQVGGMQTATGESVAAIKEIGDTIGSLSDISSAIAAAVEEQGMATQEISRNVQQAAHGTQQVSTGVADVQRGASETGVASSQVLTAARSLAADSASLKQKVSAFMTTVRAA</sequence>
<dbReference type="KEGG" id="bbet:F8237_09280"/>
<evidence type="ECO:0000256" key="3">
    <source>
        <dbReference type="ARBA" id="ARBA00022519"/>
    </source>
</evidence>
<dbReference type="EMBL" id="CP044543">
    <property type="protein sequence ID" value="QFI72562.1"/>
    <property type="molecule type" value="Genomic_DNA"/>
</dbReference>
<evidence type="ECO:0000256" key="1">
    <source>
        <dbReference type="ARBA" id="ARBA00004429"/>
    </source>
</evidence>
<evidence type="ECO:0000256" key="10">
    <source>
        <dbReference type="SAM" id="Phobius"/>
    </source>
</evidence>
<dbReference type="Proteomes" id="UP000325641">
    <property type="component" value="Chromosome"/>
</dbReference>
<dbReference type="GO" id="GO:0007165">
    <property type="term" value="P:signal transduction"/>
    <property type="evidence" value="ECO:0007669"/>
    <property type="project" value="UniProtKB-KW"/>
</dbReference>
<feature type="transmembrane region" description="Helical" evidence="10">
    <location>
        <begin position="12"/>
        <end position="31"/>
    </location>
</feature>
<evidence type="ECO:0000256" key="6">
    <source>
        <dbReference type="ARBA" id="ARBA00023136"/>
    </source>
</evidence>
<protein>
    <submittedName>
        <fullName evidence="14">HAMP domain-containing protein</fullName>
    </submittedName>
</protein>
<dbReference type="PRINTS" id="PR00260">
    <property type="entry name" value="CHEMTRNSDUCR"/>
</dbReference>
<dbReference type="CDD" id="cd06225">
    <property type="entry name" value="HAMP"/>
    <property type="match status" value="1"/>
</dbReference>
<dbReference type="SMART" id="SM00283">
    <property type="entry name" value="MA"/>
    <property type="match status" value="1"/>
</dbReference>
<dbReference type="InterPro" id="IPR004090">
    <property type="entry name" value="Chemotax_Me-accpt_rcpt"/>
</dbReference>
<evidence type="ECO:0000259" key="13">
    <source>
        <dbReference type="PROSITE" id="PS50885"/>
    </source>
</evidence>
<evidence type="ECO:0000313" key="14">
    <source>
        <dbReference type="EMBL" id="QFI72562.1"/>
    </source>
</evidence>
<dbReference type="PROSITE" id="PS50885">
    <property type="entry name" value="HAMP"/>
    <property type="match status" value="1"/>
</dbReference>
<proteinExistence type="inferred from homology"/>
<comment type="similarity">
    <text evidence="8">Belongs to the methyl-accepting chemotaxis (MCP) protein family.</text>
</comment>
<dbReference type="RefSeq" id="WP_151643941.1">
    <property type="nucleotide sequence ID" value="NZ_CP044543.1"/>
</dbReference>
<dbReference type="Pfam" id="PF00015">
    <property type="entry name" value="MCPsignal"/>
    <property type="match status" value="1"/>
</dbReference>
<reference evidence="15" key="1">
    <citation type="submission" date="2019-10" db="EMBL/GenBank/DDBJ databases">
        <title>Complete Genome Sequence of Bradyrhizobium betae type strain PL7HG1T.</title>
        <authorList>
            <person name="Bromfield E.S.P."/>
            <person name="Cloutier S."/>
        </authorList>
    </citation>
    <scope>NUCLEOTIDE SEQUENCE [LARGE SCALE GENOMIC DNA]</scope>
    <source>
        <strain evidence="15">PL7HG1</strain>
    </source>
</reference>
<evidence type="ECO:0000256" key="5">
    <source>
        <dbReference type="ARBA" id="ARBA00022989"/>
    </source>
</evidence>
<dbReference type="PROSITE" id="PS50192">
    <property type="entry name" value="T_SNARE"/>
    <property type="match status" value="1"/>
</dbReference>
<evidence type="ECO:0000256" key="8">
    <source>
        <dbReference type="ARBA" id="ARBA00029447"/>
    </source>
</evidence>
<dbReference type="SMART" id="SM01049">
    <property type="entry name" value="Cache_2"/>
    <property type="match status" value="1"/>
</dbReference>
<keyword evidence="2" id="KW-1003">Cell membrane</keyword>
<dbReference type="Pfam" id="PF00672">
    <property type="entry name" value="HAMP"/>
    <property type="match status" value="1"/>
</dbReference>
<keyword evidence="5 10" id="KW-1133">Transmembrane helix</keyword>
<dbReference type="PROSITE" id="PS50111">
    <property type="entry name" value="CHEMOTAXIS_TRANSDUC_2"/>
    <property type="match status" value="1"/>
</dbReference>
<evidence type="ECO:0000259" key="12">
    <source>
        <dbReference type="PROSITE" id="PS50192"/>
    </source>
</evidence>
<dbReference type="PANTHER" id="PTHR32089:SF112">
    <property type="entry name" value="LYSOZYME-LIKE PROTEIN-RELATED"/>
    <property type="match status" value="1"/>
</dbReference>
<comment type="subcellular location">
    <subcellularLocation>
        <location evidence="1">Cell inner membrane</location>
        <topology evidence="1">Multi-pass membrane protein</topology>
    </subcellularLocation>
</comment>
<evidence type="ECO:0000313" key="15">
    <source>
        <dbReference type="Proteomes" id="UP000325641"/>
    </source>
</evidence>
<evidence type="ECO:0000256" key="2">
    <source>
        <dbReference type="ARBA" id="ARBA00022475"/>
    </source>
</evidence>
<dbReference type="Pfam" id="PF17200">
    <property type="entry name" value="sCache_2"/>
    <property type="match status" value="1"/>
</dbReference>
<dbReference type="InterPro" id="IPR033480">
    <property type="entry name" value="sCache_2"/>
</dbReference>
<dbReference type="InterPro" id="IPR003660">
    <property type="entry name" value="HAMP_dom"/>
</dbReference>
<dbReference type="InterPro" id="IPR000727">
    <property type="entry name" value="T_SNARE_dom"/>
</dbReference>
<dbReference type="Gene3D" id="3.30.450.20">
    <property type="entry name" value="PAS domain"/>
    <property type="match status" value="1"/>
</dbReference>
<feature type="domain" description="HAMP" evidence="13">
    <location>
        <begin position="211"/>
        <end position="264"/>
    </location>
</feature>
<dbReference type="SMART" id="SM00304">
    <property type="entry name" value="HAMP"/>
    <property type="match status" value="1"/>
</dbReference>
<keyword evidence="3" id="KW-0997">Cell inner membrane</keyword>
<gene>
    <name evidence="14" type="ORF">F8237_09280</name>
</gene>
<feature type="transmembrane region" description="Helical" evidence="10">
    <location>
        <begin position="191"/>
        <end position="213"/>
    </location>
</feature>
<accession>A0A5P6P2I3</accession>
<name>A0A5P6P2I3_9BRAD</name>
<keyword evidence="7 9" id="KW-0807">Transducer</keyword>
<dbReference type="GO" id="GO:0005886">
    <property type="term" value="C:plasma membrane"/>
    <property type="evidence" value="ECO:0007669"/>
    <property type="project" value="UniProtKB-SubCell"/>
</dbReference>
<dbReference type="AlphaFoldDB" id="A0A5P6P2I3"/>
<organism evidence="14 15">
    <name type="scientific">Bradyrhizobium betae</name>
    <dbReference type="NCBI Taxonomy" id="244734"/>
    <lineage>
        <taxon>Bacteria</taxon>
        <taxon>Pseudomonadati</taxon>
        <taxon>Pseudomonadota</taxon>
        <taxon>Alphaproteobacteria</taxon>
        <taxon>Hyphomicrobiales</taxon>
        <taxon>Nitrobacteraceae</taxon>
        <taxon>Bradyrhizobium</taxon>
    </lineage>
</organism>
<feature type="domain" description="T-SNARE coiled-coil homology" evidence="12">
    <location>
        <begin position="457"/>
        <end position="519"/>
    </location>
</feature>
<evidence type="ECO:0000256" key="4">
    <source>
        <dbReference type="ARBA" id="ARBA00022692"/>
    </source>
</evidence>
<dbReference type="GO" id="GO:0004888">
    <property type="term" value="F:transmembrane signaling receptor activity"/>
    <property type="evidence" value="ECO:0007669"/>
    <property type="project" value="InterPro"/>
</dbReference>
<feature type="domain" description="Methyl-accepting transducer" evidence="11">
    <location>
        <begin position="298"/>
        <end position="527"/>
    </location>
</feature>
<keyword evidence="4 10" id="KW-0812">Transmembrane</keyword>
<dbReference type="OrthoDB" id="8482111at2"/>
<evidence type="ECO:0000256" key="7">
    <source>
        <dbReference type="ARBA" id="ARBA00023224"/>
    </source>
</evidence>
<keyword evidence="6 10" id="KW-0472">Membrane</keyword>
<dbReference type="InterPro" id="IPR004089">
    <property type="entry name" value="MCPsignal_dom"/>
</dbReference>
<dbReference type="PANTHER" id="PTHR32089">
    <property type="entry name" value="METHYL-ACCEPTING CHEMOTAXIS PROTEIN MCPB"/>
    <property type="match status" value="1"/>
</dbReference>
<evidence type="ECO:0000256" key="9">
    <source>
        <dbReference type="PROSITE-ProRule" id="PRU00284"/>
    </source>
</evidence>
<dbReference type="Gene3D" id="6.10.340.10">
    <property type="match status" value="1"/>
</dbReference>
<dbReference type="SUPFAM" id="SSF58104">
    <property type="entry name" value="Methyl-accepting chemotaxis protein (MCP) signaling domain"/>
    <property type="match status" value="1"/>
</dbReference>
<evidence type="ECO:0000259" key="11">
    <source>
        <dbReference type="PROSITE" id="PS50111"/>
    </source>
</evidence>
<dbReference type="GO" id="GO:0006935">
    <property type="term" value="P:chemotaxis"/>
    <property type="evidence" value="ECO:0007669"/>
    <property type="project" value="InterPro"/>
</dbReference>